<dbReference type="GO" id="GO:0000993">
    <property type="term" value="F:RNA polymerase II complex binding"/>
    <property type="evidence" value="ECO:0007669"/>
    <property type="project" value="TreeGrafter"/>
</dbReference>
<comment type="function">
    <text evidence="8 9">May regulate transcription elongation by RNA polymerase II. May enhance transcriptional pausing at sites proximal to the promoter, which may in turn facilitate the assembly of an elongation competent RNA polymerase II complex.</text>
</comment>
<dbReference type="InterPro" id="IPR009287">
    <property type="entry name" value="Spt4"/>
</dbReference>
<feature type="domain" description="Spt4/RpoE2 zinc finger" evidence="11">
    <location>
        <begin position="26"/>
        <end position="102"/>
    </location>
</feature>
<keyword evidence="5" id="KW-0862">Zinc</keyword>
<evidence type="ECO:0000256" key="1">
    <source>
        <dbReference type="ARBA" id="ARBA00004123"/>
    </source>
</evidence>
<evidence type="ECO:0000256" key="5">
    <source>
        <dbReference type="ARBA" id="ARBA00022833"/>
    </source>
</evidence>
<dbReference type="GO" id="GO:0032044">
    <property type="term" value="C:DSIF complex"/>
    <property type="evidence" value="ECO:0007669"/>
    <property type="project" value="TreeGrafter"/>
</dbReference>
<dbReference type="FunFam" id="3.30.40.210:FF:000002">
    <property type="entry name" value="Transcription elongation factor SPT4 homolog"/>
    <property type="match status" value="1"/>
</dbReference>
<dbReference type="GO" id="GO:0008270">
    <property type="term" value="F:zinc ion binding"/>
    <property type="evidence" value="ECO:0007669"/>
    <property type="project" value="UniProtKB-KW"/>
</dbReference>
<evidence type="ECO:0000313" key="12">
    <source>
        <dbReference type="EMBL" id="CAE0507378.1"/>
    </source>
</evidence>
<keyword evidence="6 9" id="KW-0804">Transcription</keyword>
<dbReference type="PANTHER" id="PTHR12882">
    <property type="entry name" value="SUPPRESSOR OF TY 4"/>
    <property type="match status" value="1"/>
</dbReference>
<dbReference type="CDD" id="cd07973">
    <property type="entry name" value="Spt4"/>
    <property type="match status" value="1"/>
</dbReference>
<dbReference type="SMART" id="SM01389">
    <property type="entry name" value="Spt4"/>
    <property type="match status" value="1"/>
</dbReference>
<proteinExistence type="inferred from homology"/>
<feature type="region of interest" description="Disordered" evidence="10">
    <location>
        <begin position="1"/>
        <end position="20"/>
    </location>
</feature>
<accession>A0A7S3RAH7</accession>
<evidence type="ECO:0000256" key="10">
    <source>
        <dbReference type="SAM" id="MobiDB-lite"/>
    </source>
</evidence>
<comment type="similarity">
    <text evidence="2 9">Belongs to the SPT4 family.</text>
</comment>
<dbReference type="GO" id="GO:0140673">
    <property type="term" value="P:transcription elongation-coupled chromatin remodeling"/>
    <property type="evidence" value="ECO:0007669"/>
    <property type="project" value="InterPro"/>
</dbReference>
<dbReference type="SUPFAM" id="SSF63393">
    <property type="entry name" value="RNA polymerase subunits"/>
    <property type="match status" value="1"/>
</dbReference>
<evidence type="ECO:0000256" key="2">
    <source>
        <dbReference type="ARBA" id="ARBA00010464"/>
    </source>
</evidence>
<keyword evidence="7 9" id="KW-0539">Nucleus</keyword>
<protein>
    <recommendedName>
        <fullName evidence="9">Transcription elongation factor SPT4 homolog</fullName>
    </recommendedName>
</protein>
<evidence type="ECO:0000256" key="9">
    <source>
        <dbReference type="PIRNR" id="PIRNR025023"/>
    </source>
</evidence>
<reference evidence="12" key="1">
    <citation type="submission" date="2021-01" db="EMBL/GenBank/DDBJ databases">
        <authorList>
            <person name="Corre E."/>
            <person name="Pelletier E."/>
            <person name="Niang G."/>
            <person name="Scheremetjew M."/>
            <person name="Finn R."/>
            <person name="Kale V."/>
            <person name="Holt S."/>
            <person name="Cochrane G."/>
            <person name="Meng A."/>
            <person name="Brown T."/>
            <person name="Cohen L."/>
        </authorList>
    </citation>
    <scope>NUCLEOTIDE SEQUENCE</scope>
    <source>
        <strain evidence="12">CCMP1320</strain>
    </source>
</reference>
<evidence type="ECO:0000256" key="6">
    <source>
        <dbReference type="ARBA" id="ARBA00023163"/>
    </source>
</evidence>
<dbReference type="AlphaFoldDB" id="A0A7S3RAH7"/>
<evidence type="ECO:0000259" key="11">
    <source>
        <dbReference type="SMART" id="SM01389"/>
    </source>
</evidence>
<sequence>MEGAEAPAHHDPSKEPTDFSATNKSLRCCFVCRLVKSERQFIESGCDNCPWLELEEEPAKVQDCTTGNFSGLITVMDPKTSWASKWLHLAKNVPGAYAMVINDDIPGAVQDMLEDRGIRLPHAHAS</sequence>
<evidence type="ECO:0000256" key="3">
    <source>
        <dbReference type="ARBA" id="ARBA00022723"/>
    </source>
</evidence>
<comment type="subcellular location">
    <subcellularLocation>
        <location evidence="1 9">Nucleus</location>
    </subcellularLocation>
</comment>
<dbReference type="InterPro" id="IPR029040">
    <property type="entry name" value="RPABC4/Spt4"/>
</dbReference>
<dbReference type="InterPro" id="IPR038510">
    <property type="entry name" value="Spt4_sf"/>
</dbReference>
<dbReference type="PANTHER" id="PTHR12882:SF1">
    <property type="entry name" value="TRANSCRIPTION ELONGATION FACTOR SPT4"/>
    <property type="match status" value="1"/>
</dbReference>
<name>A0A7S3RAH7_DUNTE</name>
<keyword evidence="3" id="KW-0479">Metal-binding</keyword>
<dbReference type="Gene3D" id="3.30.40.210">
    <property type="match status" value="1"/>
</dbReference>
<dbReference type="PIRSF" id="PIRSF025023">
    <property type="entry name" value="Spt4"/>
    <property type="match status" value="1"/>
</dbReference>
<dbReference type="EMBL" id="HBIP01037116">
    <property type="protein sequence ID" value="CAE0507378.1"/>
    <property type="molecule type" value="Transcribed_RNA"/>
</dbReference>
<gene>
    <name evidence="12" type="ORF">DTER00134_LOCUS22455</name>
</gene>
<dbReference type="InterPro" id="IPR022800">
    <property type="entry name" value="Spt4/RpoE2_Znf"/>
</dbReference>
<evidence type="ECO:0000256" key="4">
    <source>
        <dbReference type="ARBA" id="ARBA00022771"/>
    </source>
</evidence>
<evidence type="ECO:0000256" key="7">
    <source>
        <dbReference type="ARBA" id="ARBA00023242"/>
    </source>
</evidence>
<keyword evidence="4" id="KW-0863">Zinc-finger</keyword>
<feature type="compositionally biased region" description="Basic and acidic residues" evidence="10">
    <location>
        <begin position="7"/>
        <end position="17"/>
    </location>
</feature>
<dbReference type="Pfam" id="PF06093">
    <property type="entry name" value="Spt4"/>
    <property type="match status" value="1"/>
</dbReference>
<evidence type="ECO:0000256" key="8">
    <source>
        <dbReference type="ARBA" id="ARBA00056652"/>
    </source>
</evidence>
<organism evidence="12">
    <name type="scientific">Dunaliella tertiolecta</name>
    <name type="common">Green alga</name>
    <dbReference type="NCBI Taxonomy" id="3047"/>
    <lineage>
        <taxon>Eukaryota</taxon>
        <taxon>Viridiplantae</taxon>
        <taxon>Chlorophyta</taxon>
        <taxon>core chlorophytes</taxon>
        <taxon>Chlorophyceae</taxon>
        <taxon>CS clade</taxon>
        <taxon>Chlamydomonadales</taxon>
        <taxon>Dunaliellaceae</taxon>
        <taxon>Dunaliella</taxon>
    </lineage>
</organism>
<dbReference type="GO" id="GO:0006355">
    <property type="term" value="P:regulation of DNA-templated transcription"/>
    <property type="evidence" value="ECO:0007669"/>
    <property type="project" value="InterPro"/>
</dbReference>